<organism evidence="2 3">
    <name type="scientific">Caulifigura coniformis</name>
    <dbReference type="NCBI Taxonomy" id="2527983"/>
    <lineage>
        <taxon>Bacteria</taxon>
        <taxon>Pseudomonadati</taxon>
        <taxon>Planctomycetota</taxon>
        <taxon>Planctomycetia</taxon>
        <taxon>Planctomycetales</taxon>
        <taxon>Planctomycetaceae</taxon>
        <taxon>Caulifigura</taxon>
    </lineage>
</organism>
<evidence type="ECO:0000256" key="1">
    <source>
        <dbReference type="SAM" id="MobiDB-lite"/>
    </source>
</evidence>
<sequence>MDMPQLTPQRQKMLMGAAAAGLLLLLGFSYAPSLEVADDGVNSEVDEVLALVEVDRARPQLRDDEQAAPRPFRRFRSQAPDPQAATPEVEIPVERPKPLAMSRSSVESSAKRVVPPSYQQRMQLLAEEEAILARHQLRRHADASTLDIDPVPTITAAAAESTEELSTEVEHALGEARRPDRWRRVELVQGTGAAETGDTGAPRGAWLSGSIEIE</sequence>
<feature type="region of interest" description="Disordered" evidence="1">
    <location>
        <begin position="60"/>
        <end position="88"/>
    </location>
</feature>
<reference evidence="2 3" key="1">
    <citation type="submission" date="2019-02" db="EMBL/GenBank/DDBJ databases">
        <title>Deep-cultivation of Planctomycetes and their phenomic and genomic characterization uncovers novel biology.</title>
        <authorList>
            <person name="Wiegand S."/>
            <person name="Jogler M."/>
            <person name="Boedeker C."/>
            <person name="Pinto D."/>
            <person name="Vollmers J."/>
            <person name="Rivas-Marin E."/>
            <person name="Kohn T."/>
            <person name="Peeters S.H."/>
            <person name="Heuer A."/>
            <person name="Rast P."/>
            <person name="Oberbeckmann S."/>
            <person name="Bunk B."/>
            <person name="Jeske O."/>
            <person name="Meyerdierks A."/>
            <person name="Storesund J.E."/>
            <person name="Kallscheuer N."/>
            <person name="Luecker S."/>
            <person name="Lage O.M."/>
            <person name="Pohl T."/>
            <person name="Merkel B.J."/>
            <person name="Hornburger P."/>
            <person name="Mueller R.-W."/>
            <person name="Bruemmer F."/>
            <person name="Labrenz M."/>
            <person name="Spormann A.M."/>
            <person name="Op den Camp H."/>
            <person name="Overmann J."/>
            <person name="Amann R."/>
            <person name="Jetten M.S.M."/>
            <person name="Mascher T."/>
            <person name="Medema M.H."/>
            <person name="Devos D.P."/>
            <person name="Kaster A.-K."/>
            <person name="Ovreas L."/>
            <person name="Rohde M."/>
            <person name="Galperin M.Y."/>
            <person name="Jogler C."/>
        </authorList>
    </citation>
    <scope>NUCLEOTIDE SEQUENCE [LARGE SCALE GENOMIC DNA]</scope>
    <source>
        <strain evidence="2 3">Pan44</strain>
    </source>
</reference>
<evidence type="ECO:0000313" key="3">
    <source>
        <dbReference type="Proteomes" id="UP000315700"/>
    </source>
</evidence>
<keyword evidence="3" id="KW-1185">Reference proteome</keyword>
<dbReference type="Proteomes" id="UP000315700">
    <property type="component" value="Chromosome"/>
</dbReference>
<dbReference type="EMBL" id="CP036271">
    <property type="protein sequence ID" value="QDT56882.1"/>
    <property type="molecule type" value="Genomic_DNA"/>
</dbReference>
<protein>
    <submittedName>
        <fullName evidence="2">Uncharacterized protein</fullName>
    </submittedName>
</protein>
<feature type="compositionally biased region" description="Low complexity" evidence="1">
    <location>
        <begin position="190"/>
        <end position="201"/>
    </location>
</feature>
<dbReference type="KEGG" id="ccos:Pan44_49430"/>
<proteinExistence type="predicted"/>
<feature type="region of interest" description="Disordered" evidence="1">
    <location>
        <begin position="187"/>
        <end position="214"/>
    </location>
</feature>
<evidence type="ECO:0000313" key="2">
    <source>
        <dbReference type="EMBL" id="QDT56882.1"/>
    </source>
</evidence>
<gene>
    <name evidence="2" type="ORF">Pan44_49430</name>
</gene>
<dbReference type="RefSeq" id="WP_145034294.1">
    <property type="nucleotide sequence ID" value="NZ_CP036271.1"/>
</dbReference>
<name>A0A517SL91_9PLAN</name>
<dbReference type="AlphaFoldDB" id="A0A517SL91"/>
<accession>A0A517SL91</accession>
<dbReference type="InParanoid" id="A0A517SL91"/>